<protein>
    <submittedName>
        <fullName evidence="2">Uncharacterized protein</fullName>
    </submittedName>
</protein>
<dbReference type="EMBL" id="JBEPME010000002">
    <property type="protein sequence ID" value="MET3656581.1"/>
    <property type="molecule type" value="Genomic_DNA"/>
</dbReference>
<feature type="transmembrane region" description="Helical" evidence="1">
    <location>
        <begin position="144"/>
        <end position="164"/>
    </location>
</feature>
<evidence type="ECO:0000313" key="3">
    <source>
        <dbReference type="Proteomes" id="UP001549104"/>
    </source>
</evidence>
<gene>
    <name evidence="2" type="ORF">ABIC55_001668</name>
</gene>
<name>A0ABV2K687_SPOPS</name>
<dbReference type="Proteomes" id="UP001549104">
    <property type="component" value="Unassembled WGS sequence"/>
</dbReference>
<evidence type="ECO:0000256" key="1">
    <source>
        <dbReference type="SAM" id="Phobius"/>
    </source>
</evidence>
<accession>A0ABV2K687</accession>
<keyword evidence="3" id="KW-1185">Reference proteome</keyword>
<evidence type="ECO:0000313" key="2">
    <source>
        <dbReference type="EMBL" id="MET3656581.1"/>
    </source>
</evidence>
<keyword evidence="1" id="KW-0472">Membrane</keyword>
<dbReference type="RefSeq" id="WP_354312828.1">
    <property type="nucleotide sequence ID" value="NZ_JBEPME010000002.1"/>
</dbReference>
<comment type="caution">
    <text evidence="2">The sequence shown here is derived from an EMBL/GenBank/DDBJ whole genome shotgun (WGS) entry which is preliminary data.</text>
</comment>
<keyword evidence="1" id="KW-1133">Transmembrane helix</keyword>
<sequence length="169" mass="18777">MDPQEVSDEAEVVISGTYDFSSKPIDSEFIFQGYTFAVENVYKGEATKQIIAGIDMYDVGWAEGFQNEGGEFLLFLEKSDSATFLTPVGGPNGMVQVLHGIINNENEEIATYYADFLKTSYKNPSSGNNVALIDKENSDIFNPLYISVIALFAIAVLILLYRFARKGRR</sequence>
<proteinExistence type="predicted"/>
<keyword evidence="1" id="KW-0812">Transmembrane</keyword>
<organism evidence="2 3">
    <name type="scientific">Sporosarcina psychrophila</name>
    <name type="common">Bacillus psychrophilus</name>
    <dbReference type="NCBI Taxonomy" id="1476"/>
    <lineage>
        <taxon>Bacteria</taxon>
        <taxon>Bacillati</taxon>
        <taxon>Bacillota</taxon>
        <taxon>Bacilli</taxon>
        <taxon>Bacillales</taxon>
        <taxon>Caryophanaceae</taxon>
        <taxon>Sporosarcina</taxon>
    </lineage>
</organism>
<reference evidence="2 3" key="1">
    <citation type="submission" date="2024-06" db="EMBL/GenBank/DDBJ databases">
        <title>Sorghum-associated microbial communities from plants grown in Nebraska, USA.</title>
        <authorList>
            <person name="Schachtman D."/>
        </authorList>
    </citation>
    <scope>NUCLEOTIDE SEQUENCE [LARGE SCALE GENOMIC DNA]</scope>
    <source>
        <strain evidence="2 3">1288</strain>
    </source>
</reference>